<evidence type="ECO:0000313" key="2">
    <source>
        <dbReference type="EMBL" id="KAF2581459.1"/>
    </source>
</evidence>
<name>A0A8S9JIP0_BRACR</name>
<dbReference type="AlphaFoldDB" id="A0A8S9JIP0"/>
<feature type="coiled-coil region" evidence="1">
    <location>
        <begin position="2"/>
        <end position="36"/>
    </location>
</feature>
<organism evidence="2 3">
    <name type="scientific">Brassica cretica</name>
    <name type="common">Mustard</name>
    <dbReference type="NCBI Taxonomy" id="69181"/>
    <lineage>
        <taxon>Eukaryota</taxon>
        <taxon>Viridiplantae</taxon>
        <taxon>Streptophyta</taxon>
        <taxon>Embryophyta</taxon>
        <taxon>Tracheophyta</taxon>
        <taxon>Spermatophyta</taxon>
        <taxon>Magnoliopsida</taxon>
        <taxon>eudicotyledons</taxon>
        <taxon>Gunneridae</taxon>
        <taxon>Pentapetalae</taxon>
        <taxon>rosids</taxon>
        <taxon>malvids</taxon>
        <taxon>Brassicales</taxon>
        <taxon>Brassicaceae</taxon>
        <taxon>Brassiceae</taxon>
        <taxon>Brassica</taxon>
    </lineage>
</organism>
<proteinExistence type="predicted"/>
<accession>A0A8S9JIP0</accession>
<keyword evidence="1" id="KW-0175">Coiled coil</keyword>
<sequence>MAVDEQNELPEATQREAELQRQIDDLQGQLTGLHRTRSSVDRCYGMSVDRCYGMSVDRCYGLSVDRCYGISVDRHCLRQALSI</sequence>
<evidence type="ECO:0000313" key="3">
    <source>
        <dbReference type="Proteomes" id="UP000712281"/>
    </source>
</evidence>
<gene>
    <name evidence="2" type="ORF">F2Q68_00004330</name>
</gene>
<dbReference type="Proteomes" id="UP000712281">
    <property type="component" value="Unassembled WGS sequence"/>
</dbReference>
<comment type="caution">
    <text evidence="2">The sequence shown here is derived from an EMBL/GenBank/DDBJ whole genome shotgun (WGS) entry which is preliminary data.</text>
</comment>
<protein>
    <submittedName>
        <fullName evidence="2">Uncharacterized protein</fullName>
    </submittedName>
</protein>
<evidence type="ECO:0000256" key="1">
    <source>
        <dbReference type="SAM" id="Coils"/>
    </source>
</evidence>
<dbReference type="EMBL" id="QGKW02001660">
    <property type="protein sequence ID" value="KAF2581459.1"/>
    <property type="molecule type" value="Genomic_DNA"/>
</dbReference>
<reference evidence="2" key="1">
    <citation type="submission" date="2019-12" db="EMBL/GenBank/DDBJ databases">
        <title>Genome sequencing and annotation of Brassica cretica.</title>
        <authorList>
            <person name="Studholme D.J."/>
            <person name="Sarris P.F."/>
        </authorList>
    </citation>
    <scope>NUCLEOTIDE SEQUENCE</scope>
    <source>
        <strain evidence="2">PFS-001/15</strain>
        <tissue evidence="2">Leaf</tissue>
    </source>
</reference>